<dbReference type="CDD" id="cd08023">
    <property type="entry name" value="GH16_laminarinase_like"/>
    <property type="match status" value="1"/>
</dbReference>
<dbReference type="PROSITE" id="PS51762">
    <property type="entry name" value="GH16_2"/>
    <property type="match status" value="1"/>
</dbReference>
<dbReference type="GO" id="GO:0004553">
    <property type="term" value="F:hydrolase activity, hydrolyzing O-glycosyl compounds"/>
    <property type="evidence" value="ECO:0007669"/>
    <property type="project" value="InterPro"/>
</dbReference>
<dbReference type="Gene3D" id="2.60.120.200">
    <property type="match status" value="1"/>
</dbReference>
<proteinExistence type="inferred from homology"/>
<feature type="signal peptide" evidence="2">
    <location>
        <begin position="1"/>
        <end position="33"/>
    </location>
</feature>
<dbReference type="InterPro" id="IPR000757">
    <property type="entry name" value="Beta-glucanase-like"/>
</dbReference>
<dbReference type="Pfam" id="PF00722">
    <property type="entry name" value="Glyco_hydro_16"/>
    <property type="match status" value="1"/>
</dbReference>
<feature type="domain" description="GH16" evidence="3">
    <location>
        <begin position="34"/>
        <end position="278"/>
    </location>
</feature>
<accession>A0AAD0RRS4</accession>
<dbReference type="KEGG" id="crz:D1345_14450"/>
<evidence type="ECO:0000256" key="1">
    <source>
        <dbReference type="ARBA" id="ARBA00006865"/>
    </source>
</evidence>
<dbReference type="Proteomes" id="UP000259465">
    <property type="component" value="Chromosome"/>
</dbReference>
<dbReference type="AlphaFoldDB" id="A0AAD0RRS4"/>
<dbReference type="PANTHER" id="PTHR10963">
    <property type="entry name" value="GLYCOSYL HYDROLASE-RELATED"/>
    <property type="match status" value="1"/>
</dbReference>
<comment type="similarity">
    <text evidence="1">Belongs to the glycosyl hydrolase 16 family.</text>
</comment>
<dbReference type="InterPro" id="IPR050546">
    <property type="entry name" value="Glycosyl_Hydrlase_16"/>
</dbReference>
<dbReference type="SUPFAM" id="SSF49899">
    <property type="entry name" value="Concanavalin A-like lectins/glucanases"/>
    <property type="match status" value="1"/>
</dbReference>
<reference evidence="4 5" key="1">
    <citation type="submission" date="2018-08" db="EMBL/GenBank/DDBJ databases">
        <title>Complete genome sequence of JP2-74.</title>
        <authorList>
            <person name="Wu L."/>
        </authorList>
    </citation>
    <scope>NUCLEOTIDE SEQUENCE [LARGE SCALE GENOMIC DNA]</scope>
    <source>
        <strain evidence="4 5">JP2-74</strain>
    </source>
</reference>
<gene>
    <name evidence="4" type="ORF">D1345_14450</name>
</gene>
<dbReference type="InterPro" id="IPR013320">
    <property type="entry name" value="ConA-like_dom_sf"/>
</dbReference>
<evidence type="ECO:0000313" key="4">
    <source>
        <dbReference type="EMBL" id="AXT47317.1"/>
    </source>
</evidence>
<evidence type="ECO:0000259" key="3">
    <source>
        <dbReference type="PROSITE" id="PS51762"/>
    </source>
</evidence>
<keyword evidence="5" id="KW-1185">Reference proteome</keyword>
<organism evidence="4 5">
    <name type="scientific">Chromobacterium rhizoryzae</name>
    <dbReference type="NCBI Taxonomy" id="1778675"/>
    <lineage>
        <taxon>Bacteria</taxon>
        <taxon>Pseudomonadati</taxon>
        <taxon>Pseudomonadota</taxon>
        <taxon>Betaproteobacteria</taxon>
        <taxon>Neisseriales</taxon>
        <taxon>Chromobacteriaceae</taxon>
        <taxon>Chromobacterium</taxon>
    </lineage>
</organism>
<dbReference type="EMBL" id="CP031968">
    <property type="protein sequence ID" value="AXT47317.1"/>
    <property type="molecule type" value="Genomic_DNA"/>
</dbReference>
<dbReference type="GO" id="GO:0005975">
    <property type="term" value="P:carbohydrate metabolic process"/>
    <property type="evidence" value="ECO:0007669"/>
    <property type="project" value="InterPro"/>
</dbReference>
<evidence type="ECO:0000256" key="2">
    <source>
        <dbReference type="SAM" id="SignalP"/>
    </source>
</evidence>
<keyword evidence="2" id="KW-0732">Signal</keyword>
<evidence type="ECO:0000313" key="5">
    <source>
        <dbReference type="Proteomes" id="UP000259465"/>
    </source>
</evidence>
<dbReference type="PANTHER" id="PTHR10963:SF55">
    <property type="entry name" value="GLYCOSIDE HYDROLASE FAMILY 16 PROTEIN"/>
    <property type="match status" value="1"/>
</dbReference>
<protein>
    <submittedName>
        <fullName evidence="4">Glycoside hydrolase family 16 protein</fullName>
    </submittedName>
</protein>
<feature type="chain" id="PRO_5042223218" evidence="2">
    <location>
        <begin position="34"/>
        <end position="293"/>
    </location>
</feature>
<sequence>MLSAGHTRARQAMKNKIAACAAGMALLGGSAAAANWQLAWQDEFNGAALDSAKWRLESGSGPWGLHELQYYTAGDNVTVRDGALHITARRQAYGGRDYTSARMRSQAAWRYGRIEARIKLPYGQGMFPAFWMLNRQWDQPEHYGEIDILEMVGSETGAENATVWGSAHRPKPGAPAGTVQTASASYVTPDLGWFNDSFHDFAVEWSPAAIRYFVDGRLYQTVTMKTDGGDGWRALQEPAFIVLNLAVGGDWAGAPDASTRWPQEMVVDYVRVYRDAATSPTRRAPASAASPLP</sequence>
<name>A0AAD0RRS4_9NEIS</name>
<keyword evidence="4" id="KW-0378">Hydrolase</keyword>